<evidence type="ECO:0000313" key="2">
    <source>
        <dbReference type="Proteomes" id="UP000092154"/>
    </source>
</evidence>
<gene>
    <name evidence="1" type="ORF">K503DRAFT_785626</name>
</gene>
<dbReference type="Proteomes" id="UP000092154">
    <property type="component" value="Unassembled WGS sequence"/>
</dbReference>
<evidence type="ECO:0000313" key="1">
    <source>
        <dbReference type="EMBL" id="OAX34640.1"/>
    </source>
</evidence>
<proteinExistence type="predicted"/>
<protein>
    <submittedName>
        <fullName evidence="1">Uncharacterized protein</fullName>
    </submittedName>
</protein>
<dbReference type="EMBL" id="KV448586">
    <property type="protein sequence ID" value="OAX34640.1"/>
    <property type="molecule type" value="Genomic_DNA"/>
</dbReference>
<dbReference type="AlphaFoldDB" id="A0A1B7MPW0"/>
<reference evidence="1 2" key="1">
    <citation type="submission" date="2016-06" db="EMBL/GenBank/DDBJ databases">
        <title>Comparative genomics of the ectomycorrhizal sister species Rhizopogon vinicolor and Rhizopogon vesiculosus (Basidiomycota: Boletales) reveals a divergence of the mating type B locus.</title>
        <authorList>
            <consortium name="DOE Joint Genome Institute"/>
            <person name="Mujic A.B."/>
            <person name="Kuo A."/>
            <person name="Tritt A."/>
            <person name="Lipzen A."/>
            <person name="Chen C."/>
            <person name="Johnson J."/>
            <person name="Sharma A."/>
            <person name="Barry K."/>
            <person name="Grigoriev I.V."/>
            <person name="Spatafora J.W."/>
        </authorList>
    </citation>
    <scope>NUCLEOTIDE SEQUENCE [LARGE SCALE GENOMIC DNA]</scope>
    <source>
        <strain evidence="1 2">AM-OR11-026</strain>
    </source>
</reference>
<organism evidence="1 2">
    <name type="scientific">Rhizopogon vinicolor AM-OR11-026</name>
    <dbReference type="NCBI Taxonomy" id="1314800"/>
    <lineage>
        <taxon>Eukaryota</taxon>
        <taxon>Fungi</taxon>
        <taxon>Dikarya</taxon>
        <taxon>Basidiomycota</taxon>
        <taxon>Agaricomycotina</taxon>
        <taxon>Agaricomycetes</taxon>
        <taxon>Agaricomycetidae</taxon>
        <taxon>Boletales</taxon>
        <taxon>Suillineae</taxon>
        <taxon>Rhizopogonaceae</taxon>
        <taxon>Rhizopogon</taxon>
    </lineage>
</organism>
<dbReference type="InParanoid" id="A0A1B7MPW0"/>
<keyword evidence="2" id="KW-1185">Reference proteome</keyword>
<accession>A0A1B7MPW0</accession>
<sequence length="203" mass="23174">MNTRYEEALRSDDRTERIRQAMLEYAIPSEGHPKLRCFLLSSLQGGLNSGPQLISDRTQPGSSKVEGAERKAFGIRTSFSITYWEQLAASSSQRLSLLEELTLGRLRLDCRESRHCPEINDESVGPGRIVEVPWRVAGDGRQRTIYARYELFGSRDLTVAVHVYEKWSCSPAGIVIGFRWDMNARLCGGEQDRRYECNIAWRE</sequence>
<name>A0A1B7MPW0_9AGAM</name>